<accession>A0AAD1VTV6</accession>
<sequence length="2587" mass="282144">MDVQSLYTVIPHEDGVEAMRQVLTRSIVYQGPPIEFMLELLTLTLENYYFRFEDSWYLQIAVHLSPHTFSITHTLTHSHHVNISTHTYSLTPSEVGAPAATQTLDRIHVTFEKDSQTSNATETPASAINGQSLQATREYAVTEILQYAPKEIATSNVTGPHYQFVNAESPLNIESKTAIYSENISTAKITFTGKETTLSSSTKSGQQTLMDKYVKDESMISRQELSFAETTPYAYNTMPSRVKADFMSNIVKIKIFSNTETKQYITDEKTLSNVAEESLSPETNANTFKYNDISTSLDTKHQFTRTPLTLEKETITSTPEEISISTGISTPIKAEASALTESETYSIQSDPQPTSTNSNIYFATDIVPSSTLKIVPSTTKQATTTAITQEHLLTTVSETSVSLETWSHVSHELALTLSTENENPSCNAETTQTVDNEEIISTSKETAVLTTIGPDATTLKESDYVSSFPLDAKTTSVSSTFQTVLTGSEETKLDITDERRKSTLAAESISPEINVYTFKYTDISTSLDTKLPLTRTETPLTLEKETMTSTADEISISTVTSTIIKDEPSTLNESKTYSIQSDHQHTSTNFPTDIVPLSTLKIVPSTSKQATTTAITQEHLLTTVSETSVSLETWSHVSHELALTLSTENENPSSTAETPQTVDNEEMISISMETASSKTIGSKAQTWKESEYVSSFPVDTKAINLIPSTLQTMLTGSVVLNSDITDESGLTTVADEYISPEINVFTFQYTDIQRSLDNRLPFTSTQTQLTFEKETMTSNSKEISISTGLSTLIKDEPSTLNESKTYSIQSDHQPTSTNSNIYFATDIVPSSTLKIVPSTTKQATMAITEENLLTTVSETSVSLETWSHVSHELALTLSTENENPSSTAETPQTVDNEEMISISMETASSKTIGSKAQTWKESEYVSSFPVDTKAINLIPSTLQTMLTGSVVLNSDITDESGLTTVADEYISPEINVFTFQYTDIQRSLDNRLPFTSTQTQLTFEKETMTSNSKEISISTGLSTLIKDEPSTLNESKTYSIQSDHQPTSTNFATDIVPLSTLKIVPSTSKQATMGITEENLLTTVSETSVSLETWSHVSHELALTLSTENENPSSTAETPQIVDNEEMISTSMETALLTSVGPGATTLKETDYVSSFPLDAKTTTSVSSTFQTMLTGSEETNSDRTDERRQSTVAAESISPEINLYTFKYTDISTSLDTKLPLTRTETPLTLEKETMTSTPMEISISTGISTPIKAEPSTLTVSETYSIQSDPKPTSTNSNIYFATDIVPSSTLKIVPSTSKQATTPAITQEHLLTTVSETSVSLETWSHVSHELALTLSTENENPSSNAETIQTVDNEEIISTSKETAVLTTIGPDTTTLKETDYVSSFPLDAKTTTLVSSTFQTVLTGSEETKLDITDERRKSTLAAESISPEINVYTYKYTDMLTSLDTKLPLTRTETPLTLEKETMTSTAEEISISTGTSTTIKEEPSTLNESKTYSIQSDHQPTSTNFATDIVPLSTLKIVPSTSKQATMAITEENLLTTVSETSVSLETWSHVSHELALTLSTENENPSSTSETPQIVDNEEMISTSMETALLTSVGPDATTLKETDYVSSFPLDAKTTTSVSSTFQTMLTGSEETNSDRTYERRQSTVAAESISPELNVYTFKYTDISTSLDTKLPLTRTETPLTLEKETMTSTPMEISISTGISTPIKAEPSTLTVSETYSIQSDPKPTSTNSNIYFATDIVPSSTLKIVPSTSKQATTPAITQEHLLTTVSETSVSLETWSHVSHELALTLSTENENPSSNAETIQTVDNEEIISTSKETAVLTTIGPDTTTLKETDYVSSFPLDAKTTTLVSSTFQTVLTGSEETKLDITDERRKSTLAAESISPEINVYTFKNTDISTSLDTKLPLTRTETPLTLEKETMTSTAEEISISTGTSTTIKEEPSTLNESTTYSIQSGHQPTSTNFATDIVPLSSLKIVPSTSKQATMGITEENLLTTVSETSVSLETWSHVTHELALTLSTENENPSSTAETPQIVDNEEMISTSMETAVLTTIGPDTTTLKESDYVSSFPLDAKTTTLVSSTFQTVLIGSEETKSDITDEMRESTVAAESISPELNVYTFKYTDISTSLDTKLPLTRKETPLTLEKEKITSTPEEISISTGISTNIKAEPSTLTVSEIYSIQYDPKPTSTNSNIYFSTDIVPSSTLKIVPSTTKEATMAITEENLLTTVSETSVSLETWSHVSHELALTLSTENENPSSKAETPQTVDNEEIISTSMETSLLTSVGPDTTTLKESDYVSSFPLDAKTTTLVSSIFQTVLTGSEETKSDITDEMRQSTVAAESISPEINVYTFKYTDMLTSLDTKLPLTITETPLTLEKETMTSTPEEISISTGISTNIKAEPSTLTVSEIYSIQSDPKPTSTNSNIYFSTDIVPSSTLKIVPSTTKEATMAITEENLLTTVSETSVSLETWSHVSHELALTLSIENENPSSTAETPQTVDNEEMISTYLETAVLTTISNEATTLKETDYVSSFPLDAKTTTSVSSTFQTMLTGSEETNSDRTDERRQSTVAAESIAPN</sequence>
<feature type="region of interest" description="Disordered" evidence="1">
    <location>
        <begin position="2559"/>
        <end position="2587"/>
    </location>
</feature>
<feature type="compositionally biased region" description="Low complexity" evidence="1">
    <location>
        <begin position="1468"/>
        <end position="1485"/>
    </location>
</feature>
<feature type="region of interest" description="Disordered" evidence="1">
    <location>
        <begin position="1929"/>
        <end position="1954"/>
    </location>
</feature>
<feature type="compositionally biased region" description="Basic and acidic residues" evidence="1">
    <location>
        <begin position="2567"/>
        <end position="2576"/>
    </location>
</feature>
<evidence type="ECO:0000256" key="1">
    <source>
        <dbReference type="SAM" id="MobiDB-lite"/>
    </source>
</evidence>
<keyword evidence="3" id="KW-1185">Reference proteome</keyword>
<proteinExistence type="predicted"/>
<dbReference type="Proteomes" id="UP001295444">
    <property type="component" value="Chromosome 02"/>
</dbReference>
<reference evidence="2" key="1">
    <citation type="submission" date="2022-03" db="EMBL/GenBank/DDBJ databases">
        <authorList>
            <person name="Alioto T."/>
            <person name="Alioto T."/>
            <person name="Gomez Garrido J."/>
        </authorList>
    </citation>
    <scope>NUCLEOTIDE SEQUENCE</scope>
</reference>
<feature type="compositionally biased region" description="Low complexity" evidence="1">
    <location>
        <begin position="1929"/>
        <end position="1946"/>
    </location>
</feature>
<gene>
    <name evidence="2" type="ORF">PECUL_23A029696</name>
</gene>
<dbReference type="EMBL" id="OW240913">
    <property type="protein sequence ID" value="CAH2248030.1"/>
    <property type="molecule type" value="Genomic_DNA"/>
</dbReference>
<protein>
    <submittedName>
        <fullName evidence="2">Uncharacterized protein</fullName>
    </submittedName>
</protein>
<feature type="compositionally biased region" description="Basic and acidic residues" evidence="1">
    <location>
        <begin position="1181"/>
        <end position="1190"/>
    </location>
</feature>
<organism evidence="2 3">
    <name type="scientific">Pelobates cultripes</name>
    <name type="common">Western spadefoot toad</name>
    <dbReference type="NCBI Taxonomy" id="61616"/>
    <lineage>
        <taxon>Eukaryota</taxon>
        <taxon>Metazoa</taxon>
        <taxon>Chordata</taxon>
        <taxon>Craniata</taxon>
        <taxon>Vertebrata</taxon>
        <taxon>Euteleostomi</taxon>
        <taxon>Amphibia</taxon>
        <taxon>Batrachia</taxon>
        <taxon>Anura</taxon>
        <taxon>Pelobatoidea</taxon>
        <taxon>Pelobatidae</taxon>
        <taxon>Pelobates</taxon>
    </lineage>
</organism>
<name>A0AAD1VTV6_PELCU</name>
<evidence type="ECO:0000313" key="2">
    <source>
        <dbReference type="EMBL" id="CAH2248030.1"/>
    </source>
</evidence>
<feature type="region of interest" description="Disordered" evidence="1">
    <location>
        <begin position="1468"/>
        <end position="1494"/>
    </location>
</feature>
<feature type="region of interest" description="Disordered" evidence="1">
    <location>
        <begin position="1174"/>
        <end position="1194"/>
    </location>
</feature>
<evidence type="ECO:0000313" key="3">
    <source>
        <dbReference type="Proteomes" id="UP001295444"/>
    </source>
</evidence>